<gene>
    <name evidence="3" type="ORF">BN9_033450</name>
</gene>
<organism evidence="3 4">
    <name type="scientific">Albugo candida</name>
    <dbReference type="NCBI Taxonomy" id="65357"/>
    <lineage>
        <taxon>Eukaryota</taxon>
        <taxon>Sar</taxon>
        <taxon>Stramenopiles</taxon>
        <taxon>Oomycota</taxon>
        <taxon>Peronosporomycetes</taxon>
        <taxon>Albuginales</taxon>
        <taxon>Albuginaceae</taxon>
        <taxon>Albugo</taxon>
    </lineage>
</organism>
<dbReference type="EMBL" id="CAIX01000035">
    <property type="protein sequence ID" value="CCI42561.1"/>
    <property type="molecule type" value="Genomic_DNA"/>
</dbReference>
<keyword evidence="4" id="KW-1185">Reference proteome</keyword>
<dbReference type="PRINTS" id="PR00888">
    <property type="entry name" value="SM22CALPONIN"/>
</dbReference>
<name>A0A024G6R3_9STRA</name>
<dbReference type="GO" id="GO:0007015">
    <property type="term" value="P:actin filament organization"/>
    <property type="evidence" value="ECO:0007669"/>
    <property type="project" value="TreeGrafter"/>
</dbReference>
<dbReference type="InParanoid" id="A0A024G6R3"/>
<accession>A0A024G6R3</accession>
<dbReference type="InterPro" id="IPR001715">
    <property type="entry name" value="CH_dom"/>
</dbReference>
<dbReference type="InterPro" id="IPR003096">
    <property type="entry name" value="SM22_calponin"/>
</dbReference>
<dbReference type="PANTHER" id="PTHR47385:SF14">
    <property type="entry name" value="TRANSGELIN"/>
    <property type="match status" value="1"/>
</dbReference>
<feature type="region of interest" description="Disordered" evidence="1">
    <location>
        <begin position="426"/>
        <end position="474"/>
    </location>
</feature>
<dbReference type="PANTHER" id="PTHR47385">
    <property type="entry name" value="CALPONIN"/>
    <property type="match status" value="1"/>
</dbReference>
<dbReference type="InterPro" id="IPR036872">
    <property type="entry name" value="CH_dom_sf"/>
</dbReference>
<protein>
    <recommendedName>
        <fullName evidence="2">Calponin-homology (CH) domain-containing protein</fullName>
    </recommendedName>
</protein>
<dbReference type="AlphaFoldDB" id="A0A024G6R3"/>
<evidence type="ECO:0000313" key="4">
    <source>
        <dbReference type="Proteomes" id="UP000053237"/>
    </source>
</evidence>
<dbReference type="GO" id="GO:0051015">
    <property type="term" value="F:actin filament binding"/>
    <property type="evidence" value="ECO:0007669"/>
    <property type="project" value="TreeGrafter"/>
</dbReference>
<proteinExistence type="predicted"/>
<reference evidence="3 4" key="1">
    <citation type="submission" date="2012-05" db="EMBL/GenBank/DDBJ databases">
        <title>Recombination and specialization in a pathogen metapopulation.</title>
        <authorList>
            <person name="Gardiner A."/>
            <person name="Kemen E."/>
            <person name="Schultz-Larsen T."/>
            <person name="MacLean D."/>
            <person name="Van Oosterhout C."/>
            <person name="Jones J.D.G."/>
        </authorList>
    </citation>
    <scope>NUCLEOTIDE SEQUENCE [LARGE SCALE GENOMIC DNA]</scope>
    <source>
        <strain evidence="3 4">Ac Nc2</strain>
    </source>
</reference>
<dbReference type="SMART" id="SM00033">
    <property type="entry name" value="CH"/>
    <property type="match status" value="2"/>
</dbReference>
<dbReference type="PROSITE" id="PS50021">
    <property type="entry name" value="CH"/>
    <property type="match status" value="2"/>
</dbReference>
<evidence type="ECO:0000313" key="3">
    <source>
        <dbReference type="EMBL" id="CCI42561.1"/>
    </source>
</evidence>
<dbReference type="Pfam" id="PF00307">
    <property type="entry name" value="CH"/>
    <property type="match status" value="2"/>
</dbReference>
<dbReference type="STRING" id="65357.A0A024G6R3"/>
<dbReference type="InterPro" id="IPR050606">
    <property type="entry name" value="Calponin-like"/>
</dbReference>
<dbReference type="SUPFAM" id="SSF47576">
    <property type="entry name" value="Calponin-homology domain, CH-domain"/>
    <property type="match status" value="2"/>
</dbReference>
<dbReference type="Gene3D" id="1.10.418.10">
    <property type="entry name" value="Calponin-like domain"/>
    <property type="match status" value="2"/>
</dbReference>
<feature type="domain" description="Calponin-homology (CH)" evidence="2">
    <location>
        <begin position="251"/>
        <end position="355"/>
    </location>
</feature>
<sequence>MTGDIIKVRGGGYGLDAELAQRATERYDYGMEKDAQDWVESITGLQIGDSFGEGLKDGVILCNLVNKIHPGIVPRIEVKSKIKFRLMENVSNFLKACRTIGVSEFDLFETVDLFELKDLGLVVRCLHALGRAVQKNYAHFDGPKLGVKESVKNERHFSKKKILEAASAPSLISLGSLRTMERLDISRSNDVTFGADVAAKYNRAPPLPPPPSNEKVKQILQDFESEKSANVASDNDIEEEMETTASLLDTGDSTMEAQIWIETVTGEKFKDDFETTLKDGVLLCTLMNTIVPGMISKIEQASNPFKKMENISHFIKACRKLGVAEFDLFETIDLSDSKNISLVVNCIHALGRVIQKNYPEFKGPILGVREATANPRTFTAAQQKEANSAVPRLMMGSYGTMERATVDHSSSVTFGSDASKSGIKIESDATEMHTPPISEGNVDAKRSSDHKVEENAAQQPANGNGGLWTRTKWS</sequence>
<evidence type="ECO:0000256" key="1">
    <source>
        <dbReference type="SAM" id="MobiDB-lite"/>
    </source>
</evidence>
<dbReference type="OrthoDB" id="21595at2759"/>
<evidence type="ECO:0000259" key="2">
    <source>
        <dbReference type="PROSITE" id="PS50021"/>
    </source>
</evidence>
<feature type="compositionally biased region" description="Basic and acidic residues" evidence="1">
    <location>
        <begin position="442"/>
        <end position="454"/>
    </location>
</feature>
<feature type="domain" description="Calponin-homology (CH)" evidence="2">
    <location>
        <begin position="29"/>
        <end position="134"/>
    </location>
</feature>
<dbReference type="Proteomes" id="UP000053237">
    <property type="component" value="Unassembled WGS sequence"/>
</dbReference>
<comment type="caution">
    <text evidence="3">The sequence shown here is derived from an EMBL/GenBank/DDBJ whole genome shotgun (WGS) entry which is preliminary data.</text>
</comment>
<dbReference type="GO" id="GO:0015629">
    <property type="term" value="C:actin cytoskeleton"/>
    <property type="evidence" value="ECO:0007669"/>
    <property type="project" value="TreeGrafter"/>
</dbReference>